<feature type="transmembrane region" description="Helical" evidence="1">
    <location>
        <begin position="6"/>
        <end position="23"/>
    </location>
</feature>
<sequence length="133" mass="14484">MNRYGIFGFCMVSFLVVFSLIRLSEFELSDDAHQRTISFEHHQDILEGTLILPPGKISPPLVVLVHGDGAQDRWSEGGYIPLVKFLVAQGIAVYSWDKPGVGASSGNWLAQTLSDRADESGICSEKTETGTGV</sequence>
<proteinExistence type="predicted"/>
<accession>A0A4U9WD54</accession>
<keyword evidence="1" id="KW-0472">Membrane</keyword>
<organism evidence="2">
    <name type="scientific">Serratia fonticola</name>
    <dbReference type="NCBI Taxonomy" id="47917"/>
    <lineage>
        <taxon>Bacteria</taxon>
        <taxon>Pseudomonadati</taxon>
        <taxon>Pseudomonadota</taxon>
        <taxon>Gammaproteobacteria</taxon>
        <taxon>Enterobacterales</taxon>
        <taxon>Yersiniaceae</taxon>
        <taxon>Serratia</taxon>
    </lineage>
</organism>
<reference evidence="2" key="1">
    <citation type="submission" date="2019-05" db="EMBL/GenBank/DDBJ databases">
        <authorList>
            <consortium name="Pathogen Informatics"/>
        </authorList>
    </citation>
    <scope>NUCLEOTIDE SEQUENCE [LARGE SCALE GENOMIC DNA]</scope>
    <source>
        <strain evidence="2">NCTC12965</strain>
    </source>
</reference>
<dbReference type="Gene3D" id="3.40.50.1820">
    <property type="entry name" value="alpha/beta hydrolase"/>
    <property type="match status" value="1"/>
</dbReference>
<dbReference type="InterPro" id="IPR029058">
    <property type="entry name" value="AB_hydrolase_fold"/>
</dbReference>
<evidence type="ECO:0000313" key="2">
    <source>
        <dbReference type="EMBL" id="VTR57085.1"/>
    </source>
</evidence>
<dbReference type="SUPFAM" id="SSF53474">
    <property type="entry name" value="alpha/beta-Hydrolases"/>
    <property type="match status" value="1"/>
</dbReference>
<evidence type="ECO:0000256" key="1">
    <source>
        <dbReference type="SAM" id="Phobius"/>
    </source>
</evidence>
<keyword evidence="1" id="KW-1133">Transmembrane helix</keyword>
<name>A0A4U9WD54_SERFO</name>
<dbReference type="AlphaFoldDB" id="A0A4U9WD54"/>
<dbReference type="EMBL" id="CABEEZ010000140">
    <property type="protein sequence ID" value="VTR57085.1"/>
    <property type="molecule type" value="Genomic_DNA"/>
</dbReference>
<evidence type="ECO:0008006" key="3">
    <source>
        <dbReference type="Google" id="ProtNLM"/>
    </source>
</evidence>
<gene>
    <name evidence="2" type="ORF">NCTC12965_07290</name>
</gene>
<protein>
    <recommendedName>
        <fullName evidence="3">Alpha/beta hydrolase family</fullName>
    </recommendedName>
</protein>
<keyword evidence="1" id="KW-0812">Transmembrane</keyword>